<feature type="binding site" evidence="8">
    <location>
        <begin position="156"/>
        <end position="157"/>
    </location>
    <ligand>
        <name>substrate</name>
    </ligand>
</feature>
<evidence type="ECO:0000256" key="9">
    <source>
        <dbReference type="NCBIfam" id="TIGR01307"/>
    </source>
</evidence>
<organism evidence="12 13">
    <name type="scientific">Lacibacterium aquatile</name>
    <dbReference type="NCBI Taxonomy" id="1168082"/>
    <lineage>
        <taxon>Bacteria</taxon>
        <taxon>Pseudomonadati</taxon>
        <taxon>Pseudomonadota</taxon>
        <taxon>Alphaproteobacteria</taxon>
        <taxon>Rhodospirillales</taxon>
        <taxon>Rhodospirillaceae</taxon>
    </lineage>
</organism>
<evidence type="ECO:0000313" key="13">
    <source>
        <dbReference type="Proteomes" id="UP001597295"/>
    </source>
</evidence>
<feature type="binding site" evidence="8">
    <location>
        <position position="402"/>
    </location>
    <ligand>
        <name>Mn(2+)</name>
        <dbReference type="ChEBI" id="CHEBI:29035"/>
        <label>1</label>
    </ligand>
</feature>
<sequence>MSAGSPIRPVVLCILDGWGLRKETDNNAIALANLPNFRRMMATSPTGTLNASERHVGLPEGQMGNSEVGHMNLGAGRIVVPELPKIDNAIIDKSIFAKPELAAFVSGLQANGGTAHLLGLMSDGGVHSHQDHMIALARHIAGQGVKVALHLFTDGRDTPPQSAQGFLTAFGQGLAGVEGITIATVAGRFFAMDRDKRWERVQASYDAIVAAKGRSAATATEAISTGYAAGETDEFIQPTVVGDYTGFKDGDGLFMTNFRADRAREILSAMLDPAFDGFVRERKLSIPNALGMVEYSSQHSAWLTTMYPPQEIPNTLGEIVSKAGKKQLRIAETEKYAHVTFFFNGGAETVYPGEERILVPSPKVKTYDMQPEMSAGIVTEKLTGAIRAGTFDLIICNFANPDMVGHSGILEAAIKAVEAVDVAIGEVEAAVKEVGGALLVTADHGNVEQMIDPITGEPHTAHTLNLVPTVLVNGPDWVKGLAPGRLADVAPTLLALMGLPQPEEMTGNSLLSAEPIAQAAE</sequence>
<dbReference type="EMBL" id="JBHUIP010000014">
    <property type="protein sequence ID" value="MFD2264756.1"/>
    <property type="molecule type" value="Genomic_DNA"/>
</dbReference>
<dbReference type="RefSeq" id="WP_379877874.1">
    <property type="nucleotide sequence ID" value="NZ_JBHUIP010000014.1"/>
</dbReference>
<dbReference type="Proteomes" id="UP001597295">
    <property type="component" value="Unassembled WGS sequence"/>
</dbReference>
<dbReference type="SUPFAM" id="SSF53649">
    <property type="entry name" value="Alkaline phosphatase-like"/>
    <property type="match status" value="1"/>
</dbReference>
<dbReference type="InterPro" id="IPR006124">
    <property type="entry name" value="Metalloenzyme"/>
</dbReference>
<dbReference type="InterPro" id="IPR005995">
    <property type="entry name" value="Pgm_bpd_ind"/>
</dbReference>
<keyword evidence="5 8" id="KW-0324">Glycolysis</keyword>
<feature type="binding site" evidence="8">
    <location>
        <position position="127"/>
    </location>
    <ligand>
        <name>substrate</name>
    </ligand>
</feature>
<evidence type="ECO:0000313" key="12">
    <source>
        <dbReference type="EMBL" id="MFD2264756.1"/>
    </source>
</evidence>
<feature type="active site" description="Phosphoserine intermediate" evidence="8">
    <location>
        <position position="66"/>
    </location>
</feature>
<dbReference type="Gene3D" id="3.40.1450.10">
    <property type="entry name" value="BPG-independent phosphoglycerate mutase, domain B"/>
    <property type="match status" value="1"/>
</dbReference>
<dbReference type="HAMAP" id="MF_01038">
    <property type="entry name" value="GpmI"/>
    <property type="match status" value="1"/>
</dbReference>
<feature type="binding site" evidence="8">
    <location>
        <position position="16"/>
    </location>
    <ligand>
        <name>Mn(2+)</name>
        <dbReference type="ChEBI" id="CHEBI:29035"/>
        <label>2</label>
    </ligand>
</feature>
<keyword evidence="13" id="KW-1185">Reference proteome</keyword>
<dbReference type="SUPFAM" id="SSF64158">
    <property type="entry name" value="2,3-Bisphosphoglycerate-independent phosphoglycerate mutase, substrate-binding domain"/>
    <property type="match status" value="1"/>
</dbReference>
<proteinExistence type="inferred from homology"/>
<evidence type="ECO:0000256" key="8">
    <source>
        <dbReference type="HAMAP-Rule" id="MF_01038"/>
    </source>
</evidence>
<dbReference type="InterPro" id="IPR036646">
    <property type="entry name" value="PGAM_B_sf"/>
</dbReference>
<comment type="subunit">
    <text evidence="8">Monomer.</text>
</comment>
<keyword evidence="7 8" id="KW-0413">Isomerase</keyword>
<dbReference type="EC" id="5.4.2.12" evidence="8 9"/>
<evidence type="ECO:0000259" key="10">
    <source>
        <dbReference type="Pfam" id="PF01676"/>
    </source>
</evidence>
<dbReference type="Gene3D" id="3.40.720.10">
    <property type="entry name" value="Alkaline Phosphatase, subunit A"/>
    <property type="match status" value="1"/>
</dbReference>
<feature type="binding site" evidence="8">
    <location>
        <position position="66"/>
    </location>
    <ligand>
        <name>Mn(2+)</name>
        <dbReference type="ChEBI" id="CHEBI:29035"/>
        <label>2</label>
    </ligand>
</feature>
<dbReference type="Pfam" id="PF01676">
    <property type="entry name" value="Metalloenzyme"/>
    <property type="match status" value="1"/>
</dbReference>
<dbReference type="InterPro" id="IPR017850">
    <property type="entry name" value="Alkaline_phosphatase_core_sf"/>
</dbReference>
<dbReference type="GO" id="GO:0004619">
    <property type="term" value="F:phosphoglycerate mutase activity"/>
    <property type="evidence" value="ECO:0007669"/>
    <property type="project" value="UniProtKB-EC"/>
</dbReference>
<feature type="binding site" evidence="8">
    <location>
        <position position="462"/>
    </location>
    <ligand>
        <name>Mn(2+)</name>
        <dbReference type="ChEBI" id="CHEBI:29035"/>
        <label>1</label>
    </ligand>
</feature>
<accession>A0ABW5DZ90</accession>
<evidence type="ECO:0000256" key="7">
    <source>
        <dbReference type="ARBA" id="ARBA00023235"/>
    </source>
</evidence>
<evidence type="ECO:0000256" key="5">
    <source>
        <dbReference type="ARBA" id="ARBA00023152"/>
    </source>
</evidence>
<protein>
    <recommendedName>
        <fullName evidence="8 9">2,3-bisphosphoglycerate-independent phosphoglycerate mutase</fullName>
        <shortName evidence="8">BPG-independent PGAM</shortName>
        <shortName evidence="8">Phosphoglyceromutase</shortName>
        <shortName evidence="8">iPGM</shortName>
        <ecNumber evidence="8 9">5.4.2.12</ecNumber>
    </recommendedName>
</protein>
<feature type="binding site" evidence="8">
    <location>
        <position position="443"/>
    </location>
    <ligand>
        <name>Mn(2+)</name>
        <dbReference type="ChEBI" id="CHEBI:29035"/>
        <label>2</label>
    </ligand>
</feature>
<comment type="function">
    <text evidence="8">Catalyzes the interconversion of 2-phosphoglycerate and 3-phosphoglycerate.</text>
</comment>
<dbReference type="Pfam" id="PF06415">
    <property type="entry name" value="iPGM_N"/>
    <property type="match status" value="1"/>
</dbReference>
<keyword evidence="6 8" id="KW-0464">Manganese</keyword>
<dbReference type="PIRSF" id="PIRSF001492">
    <property type="entry name" value="IPGAM"/>
    <property type="match status" value="1"/>
</dbReference>
<feature type="domain" description="BPG-independent PGAM N-terminal" evidence="11">
    <location>
        <begin position="86"/>
        <end position="296"/>
    </location>
</feature>
<comment type="cofactor">
    <cofactor evidence="8">
        <name>Mn(2+)</name>
        <dbReference type="ChEBI" id="CHEBI:29035"/>
    </cofactor>
    <text evidence="8">Binds 2 manganese ions per subunit.</text>
</comment>
<evidence type="ECO:0000256" key="4">
    <source>
        <dbReference type="ARBA" id="ARBA00022723"/>
    </source>
</evidence>
<evidence type="ECO:0000256" key="1">
    <source>
        <dbReference type="ARBA" id="ARBA00000370"/>
    </source>
</evidence>
<feature type="binding site" evidence="8">
    <location>
        <position position="335"/>
    </location>
    <ligand>
        <name>substrate</name>
    </ligand>
</feature>
<comment type="pathway">
    <text evidence="2 8">Carbohydrate degradation; glycolysis; pyruvate from D-glyceraldehyde 3-phosphate: step 3/5.</text>
</comment>
<dbReference type="PANTHER" id="PTHR31637">
    <property type="entry name" value="2,3-BISPHOSPHOGLYCERATE-INDEPENDENT PHOSPHOGLYCERATE MUTASE"/>
    <property type="match status" value="1"/>
</dbReference>
<dbReference type="InterPro" id="IPR011258">
    <property type="entry name" value="BPG-indep_PGM_N"/>
</dbReference>
<name>A0ABW5DZ90_9PROT</name>
<evidence type="ECO:0000259" key="11">
    <source>
        <dbReference type="Pfam" id="PF06415"/>
    </source>
</evidence>
<dbReference type="CDD" id="cd16010">
    <property type="entry name" value="iPGM"/>
    <property type="match status" value="1"/>
</dbReference>
<comment type="caution">
    <text evidence="12">The sequence shown here is derived from an EMBL/GenBank/DDBJ whole genome shotgun (WGS) entry which is preliminary data.</text>
</comment>
<evidence type="ECO:0000256" key="6">
    <source>
        <dbReference type="ARBA" id="ARBA00023211"/>
    </source>
</evidence>
<comment type="similarity">
    <text evidence="3 8">Belongs to the BPG-independent phosphoglycerate mutase family.</text>
</comment>
<evidence type="ECO:0000256" key="3">
    <source>
        <dbReference type="ARBA" id="ARBA00008819"/>
    </source>
</evidence>
<evidence type="ECO:0000256" key="2">
    <source>
        <dbReference type="ARBA" id="ARBA00004798"/>
    </source>
</evidence>
<gene>
    <name evidence="8 12" type="primary">gpmI</name>
    <name evidence="12" type="ORF">ACFSM5_17760</name>
</gene>
<feature type="binding site" evidence="8">
    <location>
        <position position="444"/>
    </location>
    <ligand>
        <name>Mn(2+)</name>
        <dbReference type="ChEBI" id="CHEBI:29035"/>
        <label>2</label>
    </ligand>
</feature>
<feature type="binding site" evidence="8">
    <location>
        <position position="406"/>
    </location>
    <ligand>
        <name>Mn(2+)</name>
        <dbReference type="ChEBI" id="CHEBI:29035"/>
        <label>1</label>
    </ligand>
</feature>
<keyword evidence="4 8" id="KW-0479">Metal-binding</keyword>
<comment type="catalytic activity">
    <reaction evidence="1 8">
        <text>(2R)-2-phosphoglycerate = (2R)-3-phosphoglycerate</text>
        <dbReference type="Rhea" id="RHEA:15901"/>
        <dbReference type="ChEBI" id="CHEBI:58272"/>
        <dbReference type="ChEBI" id="CHEBI:58289"/>
        <dbReference type="EC" id="5.4.2.12"/>
    </reaction>
</comment>
<dbReference type="NCBIfam" id="TIGR01307">
    <property type="entry name" value="pgm_bpd_ind"/>
    <property type="match status" value="1"/>
</dbReference>
<dbReference type="PANTHER" id="PTHR31637:SF0">
    <property type="entry name" value="2,3-BISPHOSPHOGLYCERATE-INDEPENDENT PHOSPHOGLYCERATE MUTASE"/>
    <property type="match status" value="1"/>
</dbReference>
<feature type="binding site" evidence="8">
    <location>
        <position position="188"/>
    </location>
    <ligand>
        <name>substrate</name>
    </ligand>
</feature>
<reference evidence="13" key="1">
    <citation type="journal article" date="2019" name="Int. J. Syst. Evol. Microbiol.">
        <title>The Global Catalogue of Microorganisms (GCM) 10K type strain sequencing project: providing services to taxonomists for standard genome sequencing and annotation.</title>
        <authorList>
            <consortium name="The Broad Institute Genomics Platform"/>
            <consortium name="The Broad Institute Genome Sequencing Center for Infectious Disease"/>
            <person name="Wu L."/>
            <person name="Ma J."/>
        </authorList>
    </citation>
    <scope>NUCLEOTIDE SEQUENCE [LARGE SCALE GENOMIC DNA]</scope>
    <source>
        <strain evidence="13">CGMCC 1.19062</strain>
    </source>
</reference>
<feature type="binding site" evidence="8">
    <location>
        <position position="194"/>
    </location>
    <ligand>
        <name>substrate</name>
    </ligand>
</feature>
<feature type="binding site" evidence="8">
    <location>
        <begin position="259"/>
        <end position="262"/>
    </location>
    <ligand>
        <name>substrate</name>
    </ligand>
</feature>
<feature type="domain" description="Metalloenzyme" evidence="10">
    <location>
        <begin position="9"/>
        <end position="500"/>
    </location>
</feature>